<sequence length="177" mass="20079">MPLWRIYHPEGTFTTPAHKKGLADGITKLYETIGLPAFYVVVLFIPLKTTDMFVGGSNRPPPPLTDASGHHIGLPVPSFWADPKAAAEEPQAPFIRIFASNIARKMKDDGMKGMFRERVNQLLQPWVKDWGYDWEWHADETDRELWEIEGVSPPLPGEEGQWHEAGRPIPQVKEVKL</sequence>
<dbReference type="Proteomes" id="UP000800041">
    <property type="component" value="Unassembled WGS sequence"/>
</dbReference>
<gene>
    <name evidence="2" type="ORF">K402DRAFT_400580</name>
</gene>
<proteinExistence type="predicted"/>
<feature type="domain" description="Tautomerase cis-CaaD-like" evidence="1">
    <location>
        <begin position="1"/>
        <end position="165"/>
    </location>
</feature>
<dbReference type="InterPro" id="IPR014347">
    <property type="entry name" value="Tautomerase/MIF_sf"/>
</dbReference>
<dbReference type="EMBL" id="ML977140">
    <property type="protein sequence ID" value="KAF1991101.1"/>
    <property type="molecule type" value="Genomic_DNA"/>
</dbReference>
<accession>A0A6G1HD08</accession>
<dbReference type="Pfam" id="PF14832">
    <property type="entry name" value="Tautomerase_3"/>
    <property type="match status" value="1"/>
</dbReference>
<evidence type="ECO:0000313" key="2">
    <source>
        <dbReference type="EMBL" id="KAF1991101.1"/>
    </source>
</evidence>
<dbReference type="Gene3D" id="3.30.429.10">
    <property type="entry name" value="Macrophage Migration Inhibitory Factor"/>
    <property type="match status" value="1"/>
</dbReference>
<name>A0A6G1HD08_9PEZI</name>
<reference evidence="2" key="1">
    <citation type="journal article" date="2020" name="Stud. Mycol.">
        <title>101 Dothideomycetes genomes: a test case for predicting lifestyles and emergence of pathogens.</title>
        <authorList>
            <person name="Haridas S."/>
            <person name="Albert R."/>
            <person name="Binder M."/>
            <person name="Bloem J."/>
            <person name="Labutti K."/>
            <person name="Salamov A."/>
            <person name="Andreopoulos B."/>
            <person name="Baker S."/>
            <person name="Barry K."/>
            <person name="Bills G."/>
            <person name="Bluhm B."/>
            <person name="Cannon C."/>
            <person name="Castanera R."/>
            <person name="Culley D."/>
            <person name="Daum C."/>
            <person name="Ezra D."/>
            <person name="Gonzalez J."/>
            <person name="Henrissat B."/>
            <person name="Kuo A."/>
            <person name="Liang C."/>
            <person name="Lipzen A."/>
            <person name="Lutzoni F."/>
            <person name="Magnuson J."/>
            <person name="Mondo S."/>
            <person name="Nolan M."/>
            <person name="Ohm R."/>
            <person name="Pangilinan J."/>
            <person name="Park H.-J."/>
            <person name="Ramirez L."/>
            <person name="Alfaro M."/>
            <person name="Sun H."/>
            <person name="Tritt A."/>
            <person name="Yoshinaga Y."/>
            <person name="Zwiers L.-H."/>
            <person name="Turgeon B."/>
            <person name="Goodwin S."/>
            <person name="Spatafora J."/>
            <person name="Crous P."/>
            <person name="Grigoriev I."/>
        </authorList>
    </citation>
    <scope>NUCLEOTIDE SEQUENCE</scope>
    <source>
        <strain evidence="2">CBS 113979</strain>
    </source>
</reference>
<evidence type="ECO:0000313" key="3">
    <source>
        <dbReference type="Proteomes" id="UP000800041"/>
    </source>
</evidence>
<organism evidence="2 3">
    <name type="scientific">Aulographum hederae CBS 113979</name>
    <dbReference type="NCBI Taxonomy" id="1176131"/>
    <lineage>
        <taxon>Eukaryota</taxon>
        <taxon>Fungi</taxon>
        <taxon>Dikarya</taxon>
        <taxon>Ascomycota</taxon>
        <taxon>Pezizomycotina</taxon>
        <taxon>Dothideomycetes</taxon>
        <taxon>Pleosporomycetidae</taxon>
        <taxon>Aulographales</taxon>
        <taxon>Aulographaceae</taxon>
    </lineage>
</organism>
<evidence type="ECO:0000259" key="1">
    <source>
        <dbReference type="Pfam" id="PF14832"/>
    </source>
</evidence>
<keyword evidence="3" id="KW-1185">Reference proteome</keyword>
<dbReference type="AlphaFoldDB" id="A0A6G1HD08"/>
<dbReference type="InterPro" id="IPR028116">
    <property type="entry name" value="Cis-CaaD-like"/>
</dbReference>
<dbReference type="OrthoDB" id="2129288at2759"/>
<protein>
    <recommendedName>
        <fullName evidence="1">Tautomerase cis-CaaD-like domain-containing protein</fullName>
    </recommendedName>
</protein>